<feature type="domain" description="Chemokine interleukin-8-like" evidence="7">
    <location>
        <begin position="30"/>
        <end position="91"/>
    </location>
</feature>
<evidence type="ECO:0000256" key="4">
    <source>
        <dbReference type="ARBA" id="ARBA00022525"/>
    </source>
</evidence>
<dbReference type="PRINTS" id="PR00436">
    <property type="entry name" value="INTERLEUKIN8"/>
</dbReference>
<dbReference type="InterPro" id="IPR001811">
    <property type="entry name" value="Chemokine_IL8-like_dom"/>
</dbReference>
<dbReference type="GO" id="GO:0008009">
    <property type="term" value="F:chemokine activity"/>
    <property type="evidence" value="ECO:0007669"/>
    <property type="project" value="InterPro"/>
</dbReference>
<feature type="chain" id="PRO_5017292787" evidence="6">
    <location>
        <begin position="28"/>
        <end position="115"/>
    </location>
</feature>
<dbReference type="GO" id="GO:0005615">
    <property type="term" value="C:extracellular space"/>
    <property type="evidence" value="ECO:0007669"/>
    <property type="project" value="UniProtKB-KW"/>
</dbReference>
<dbReference type="InterPro" id="IPR001089">
    <property type="entry name" value="Chemokine_CXC"/>
</dbReference>
<reference evidence="8" key="2">
    <citation type="submission" date="2025-09" db="UniProtKB">
        <authorList>
            <consortium name="Ensembl"/>
        </authorList>
    </citation>
    <scope>IDENTIFICATION</scope>
</reference>
<dbReference type="Pfam" id="PF00048">
    <property type="entry name" value="IL8"/>
    <property type="match status" value="1"/>
</dbReference>
<keyword evidence="9" id="KW-1185">Reference proteome</keyword>
<keyword evidence="4" id="KW-0964">Secreted</keyword>
<comment type="similarity">
    <text evidence="2">Belongs to the intercrine alpha (chemokine CxC) family.</text>
</comment>
<dbReference type="Gene3D" id="2.40.50.40">
    <property type="match status" value="1"/>
</dbReference>
<evidence type="ECO:0000313" key="8">
    <source>
        <dbReference type="Ensembl" id="ENSOMEP00000027492.1"/>
    </source>
</evidence>
<dbReference type="Proteomes" id="UP000261560">
    <property type="component" value="Unplaced"/>
</dbReference>
<reference evidence="8" key="1">
    <citation type="submission" date="2025-08" db="UniProtKB">
        <authorList>
            <consortium name="Ensembl"/>
        </authorList>
    </citation>
    <scope>IDENTIFICATION</scope>
</reference>
<dbReference type="InterPro" id="IPR039809">
    <property type="entry name" value="Chemokine_b/g/d"/>
</dbReference>
<feature type="signal peptide" evidence="6">
    <location>
        <begin position="1"/>
        <end position="27"/>
    </location>
</feature>
<feature type="compositionally biased region" description="Low complexity" evidence="5">
    <location>
        <begin position="98"/>
        <end position="115"/>
    </location>
</feature>
<sequence>MSLRSQKMKSAMLLLILCCFYITSLHAFSRGGCICLKVTPFPVPARLVKKVEVIPPTGRCRKTEIIITRRRGGPLCADPKAKWLQDLLSTFRQGMEGSSSTARPTITSTTTNHQG</sequence>
<evidence type="ECO:0000256" key="2">
    <source>
        <dbReference type="ARBA" id="ARBA00010665"/>
    </source>
</evidence>
<protein>
    <submittedName>
        <fullName evidence="8">C-X-C motif chemokine ligand 13</fullName>
    </submittedName>
</protein>
<dbReference type="SUPFAM" id="SSF54117">
    <property type="entry name" value="Interleukin 8-like chemokines"/>
    <property type="match status" value="1"/>
</dbReference>
<dbReference type="STRING" id="30732.ENSOMEP00000027492"/>
<evidence type="ECO:0000256" key="1">
    <source>
        <dbReference type="ARBA" id="ARBA00004613"/>
    </source>
</evidence>
<organism evidence="8 9">
    <name type="scientific">Oryzias melastigma</name>
    <name type="common">Marine medaka</name>
    <dbReference type="NCBI Taxonomy" id="30732"/>
    <lineage>
        <taxon>Eukaryota</taxon>
        <taxon>Metazoa</taxon>
        <taxon>Chordata</taxon>
        <taxon>Craniata</taxon>
        <taxon>Vertebrata</taxon>
        <taxon>Euteleostomi</taxon>
        <taxon>Actinopterygii</taxon>
        <taxon>Neopterygii</taxon>
        <taxon>Teleostei</taxon>
        <taxon>Neoteleostei</taxon>
        <taxon>Acanthomorphata</taxon>
        <taxon>Ovalentaria</taxon>
        <taxon>Atherinomorphae</taxon>
        <taxon>Beloniformes</taxon>
        <taxon>Adrianichthyidae</taxon>
        <taxon>Oryziinae</taxon>
        <taxon>Oryzias</taxon>
    </lineage>
</organism>
<evidence type="ECO:0000313" key="9">
    <source>
        <dbReference type="Proteomes" id="UP000261560"/>
    </source>
</evidence>
<evidence type="ECO:0000256" key="6">
    <source>
        <dbReference type="SAM" id="SignalP"/>
    </source>
</evidence>
<dbReference type="AlphaFoldDB" id="A0A3B3DBN2"/>
<dbReference type="CDD" id="cd00273">
    <property type="entry name" value="Chemokine_CXC"/>
    <property type="match status" value="1"/>
</dbReference>
<keyword evidence="3" id="KW-0202">Cytokine</keyword>
<accession>A0A3B3DBN2</accession>
<keyword evidence="6" id="KW-0732">Signal</keyword>
<dbReference type="InterPro" id="IPR036048">
    <property type="entry name" value="Interleukin_8-like_sf"/>
</dbReference>
<comment type="subcellular location">
    <subcellularLocation>
        <location evidence="1">Secreted</location>
    </subcellularLocation>
</comment>
<dbReference type="PaxDb" id="30732-ENSOMEP00000027492"/>
<dbReference type="Ensembl" id="ENSOMET00000001830.1">
    <property type="protein sequence ID" value="ENSOMEP00000027492.1"/>
    <property type="gene ID" value="ENSOMEG00000009982.1"/>
</dbReference>
<dbReference type="SMART" id="SM00199">
    <property type="entry name" value="SCY"/>
    <property type="match status" value="1"/>
</dbReference>
<evidence type="ECO:0000256" key="3">
    <source>
        <dbReference type="ARBA" id="ARBA00022514"/>
    </source>
</evidence>
<dbReference type="GO" id="GO:0006955">
    <property type="term" value="P:immune response"/>
    <property type="evidence" value="ECO:0007669"/>
    <property type="project" value="InterPro"/>
</dbReference>
<feature type="region of interest" description="Disordered" evidence="5">
    <location>
        <begin position="93"/>
        <end position="115"/>
    </location>
</feature>
<dbReference type="InterPro" id="IPR033899">
    <property type="entry name" value="CXC_Chemokine_domain"/>
</dbReference>
<dbReference type="PANTHER" id="PTHR12015:SF203">
    <property type="entry name" value="CHEMOKINE INTERLEUKIN-8-LIKE DOMAIN-CONTAINING PROTEIN"/>
    <property type="match status" value="1"/>
</dbReference>
<evidence type="ECO:0000256" key="5">
    <source>
        <dbReference type="SAM" id="MobiDB-lite"/>
    </source>
</evidence>
<proteinExistence type="inferred from homology"/>
<dbReference type="PANTHER" id="PTHR12015">
    <property type="entry name" value="SMALL INDUCIBLE CYTOKINE A"/>
    <property type="match status" value="1"/>
</dbReference>
<dbReference type="PRINTS" id="PR00437">
    <property type="entry name" value="SMALLCYTKCXC"/>
</dbReference>
<name>A0A3B3DBN2_ORYME</name>
<dbReference type="GeneTree" id="ENSGT01120000273055"/>
<dbReference type="GO" id="GO:0006952">
    <property type="term" value="P:defense response"/>
    <property type="evidence" value="ECO:0007669"/>
    <property type="project" value="InterPro"/>
</dbReference>
<evidence type="ECO:0000259" key="7">
    <source>
        <dbReference type="SMART" id="SM00199"/>
    </source>
</evidence>